<dbReference type="OrthoDB" id="3579456at2"/>
<evidence type="ECO:0000256" key="3">
    <source>
        <dbReference type="ARBA" id="ARBA00022692"/>
    </source>
</evidence>
<reference evidence="7 8" key="1">
    <citation type="journal article" date="2018" name="Front. Microbiol.">
        <title>Novel Insights Into Bacterial Dimethylsulfoniopropionate Catabolism in the East China Sea.</title>
        <authorList>
            <person name="Liu J."/>
            <person name="Liu J."/>
            <person name="Zhang S.H."/>
            <person name="Liang J."/>
            <person name="Lin H."/>
            <person name="Song D."/>
            <person name="Yang G.P."/>
            <person name="Todd J.D."/>
            <person name="Zhang X.H."/>
        </authorList>
    </citation>
    <scope>NUCLEOTIDE SEQUENCE [LARGE SCALE GENOMIC DNA]</scope>
    <source>
        <strain evidence="7 8">ZYFD042</strain>
    </source>
</reference>
<keyword evidence="3 6" id="KW-0812">Transmembrane</keyword>
<dbReference type="PANTHER" id="PTHR30509:SF9">
    <property type="entry name" value="MULTIDRUG RESISTANCE PROTEIN MDTO"/>
    <property type="match status" value="1"/>
</dbReference>
<proteinExistence type="predicted"/>
<dbReference type="PANTHER" id="PTHR30509">
    <property type="entry name" value="P-HYDROXYBENZOIC ACID EFFLUX PUMP SUBUNIT-RELATED"/>
    <property type="match status" value="1"/>
</dbReference>
<evidence type="ECO:0000313" key="8">
    <source>
        <dbReference type="Proteomes" id="UP000285970"/>
    </source>
</evidence>
<feature type="transmembrane region" description="Helical" evidence="6">
    <location>
        <begin position="69"/>
        <end position="89"/>
    </location>
</feature>
<keyword evidence="2" id="KW-1003">Cell membrane</keyword>
<keyword evidence="5 6" id="KW-0472">Membrane</keyword>
<protein>
    <submittedName>
        <fullName evidence="7">FUSC family protein</fullName>
    </submittedName>
</protein>
<evidence type="ECO:0000256" key="2">
    <source>
        <dbReference type="ARBA" id="ARBA00022475"/>
    </source>
</evidence>
<dbReference type="EMBL" id="RBZY01000037">
    <property type="protein sequence ID" value="RWR17749.1"/>
    <property type="molecule type" value="Genomic_DNA"/>
</dbReference>
<name>A0A443JB32_9MICO</name>
<accession>A0A443JB32</accession>
<dbReference type="Proteomes" id="UP000285970">
    <property type="component" value="Unassembled WGS sequence"/>
</dbReference>
<sequence length="370" mass="38977">MHLLHRAWWADALSADRLLLAAKTAAAAALAWYLAPLVPFAQNEYSYYAPLGVLVSMYPTIARSAFTGLQTLIGLAAGIGLGLGAQALVGIGMPRIVAVAAVVGIGVLLAGLRSLGSGRDWVAIAGLFVLLLGGADPDGYSSSYLITVAFGVLVGVVVNLIVIPPLHLRRAEERLVQLRESLGEALRTMGDAVEARAFDPEPARAAAAGLADALADVREEVALADESRRYNPRGRRSSLPRDAHRRRLEALAVAAESTRELTAAVAELTDADDVDRRLPLEVRHSLATAIHALAGLVSDRAGTDTGVLRLHDADAALDDYVERVQRVSASTASDRVLTLDRWDAGVALRRAIDACRPLADAAATSAPESG</sequence>
<dbReference type="RefSeq" id="WP_128218166.1">
    <property type="nucleotide sequence ID" value="NZ_RBZY01000037.1"/>
</dbReference>
<evidence type="ECO:0000256" key="4">
    <source>
        <dbReference type="ARBA" id="ARBA00022989"/>
    </source>
</evidence>
<comment type="subcellular location">
    <subcellularLocation>
        <location evidence="1">Cell membrane</location>
        <topology evidence="1">Multi-pass membrane protein</topology>
    </subcellularLocation>
</comment>
<evidence type="ECO:0000256" key="5">
    <source>
        <dbReference type="ARBA" id="ARBA00023136"/>
    </source>
</evidence>
<evidence type="ECO:0000256" key="1">
    <source>
        <dbReference type="ARBA" id="ARBA00004651"/>
    </source>
</evidence>
<feature type="transmembrane region" description="Helical" evidence="6">
    <location>
        <begin position="20"/>
        <end position="39"/>
    </location>
</feature>
<keyword evidence="4 6" id="KW-1133">Transmembrane helix</keyword>
<comment type="caution">
    <text evidence="7">The sequence shown here is derived from an EMBL/GenBank/DDBJ whole genome shotgun (WGS) entry which is preliminary data.</text>
</comment>
<evidence type="ECO:0000256" key="6">
    <source>
        <dbReference type="SAM" id="Phobius"/>
    </source>
</evidence>
<dbReference type="GO" id="GO:0005886">
    <property type="term" value="C:plasma membrane"/>
    <property type="evidence" value="ECO:0007669"/>
    <property type="project" value="UniProtKB-SubCell"/>
</dbReference>
<evidence type="ECO:0000313" key="7">
    <source>
        <dbReference type="EMBL" id="RWR17749.1"/>
    </source>
</evidence>
<organism evidence="7 8">
    <name type="scientific">Microbacterium enclense</name>
    <dbReference type="NCBI Taxonomy" id="993073"/>
    <lineage>
        <taxon>Bacteria</taxon>
        <taxon>Bacillati</taxon>
        <taxon>Actinomycetota</taxon>
        <taxon>Actinomycetes</taxon>
        <taxon>Micrococcales</taxon>
        <taxon>Microbacteriaceae</taxon>
        <taxon>Microbacterium</taxon>
    </lineage>
</organism>
<feature type="transmembrane region" description="Helical" evidence="6">
    <location>
        <begin position="95"/>
        <end position="112"/>
    </location>
</feature>
<gene>
    <name evidence="7" type="ORF">D8Y23_10905</name>
</gene>
<feature type="transmembrane region" description="Helical" evidence="6">
    <location>
        <begin position="141"/>
        <end position="162"/>
    </location>
</feature>
<dbReference type="AlphaFoldDB" id="A0A443JB32"/>